<evidence type="ECO:0000259" key="1">
    <source>
        <dbReference type="PROSITE" id="PS50181"/>
    </source>
</evidence>
<comment type="caution">
    <text evidence="2">The sequence shown here is derived from an EMBL/GenBank/DDBJ whole genome shotgun (WGS) entry which is preliminary data.</text>
</comment>
<feature type="domain" description="F-box" evidence="1">
    <location>
        <begin position="5"/>
        <end position="52"/>
    </location>
</feature>
<sequence length="405" mass="48476">MNRSCVQLKDLPDELLIFVFKQMNNVEVLYSLFGVDERFDSILQDPIFTNRLNFLKWSSKKFLNIFSPDIIFDRFCLQILPAVREKIQWLGIDSSSMKQILHATHYPNLHGLGLFNIEKETIKSLFTDCYDELILPFLYRLLNLETLNLSLSISVKEVFIDEHNLRSKIVNHLSRLSKFTFDIHSIMNINHDTILPSNEDIRNTFKDFQYTQMICYMDHFLDRKECRYHAYTYPSRMSYYQFTSNRFPGGYYPYVHFVSLYDEHAFEHELFLRIAQSFPLIQKLVLNNAKRQQYKQSYKSTNDNCHLSSIVEYSHLIELDVQWAHDDYIEEFLCDRKACFHKNIRLYVVDDALLRVTKHFTREDTRMNCTKVDNLLVWAERRSSKCFQEYFPSLKEDDAYISSFY</sequence>
<dbReference type="InterPro" id="IPR001810">
    <property type="entry name" value="F-box_dom"/>
</dbReference>
<proteinExistence type="predicted"/>
<reference evidence="2" key="1">
    <citation type="submission" date="2021-02" db="EMBL/GenBank/DDBJ databases">
        <authorList>
            <person name="Nowell W R."/>
        </authorList>
    </citation>
    <scope>NUCLEOTIDE SEQUENCE</scope>
</reference>
<name>A0A816X277_9BILA</name>
<accession>A0A816X277</accession>
<protein>
    <recommendedName>
        <fullName evidence="1">F-box domain-containing protein</fullName>
    </recommendedName>
</protein>
<organism evidence="2 3">
    <name type="scientific">Rotaria magnacalcarata</name>
    <dbReference type="NCBI Taxonomy" id="392030"/>
    <lineage>
        <taxon>Eukaryota</taxon>
        <taxon>Metazoa</taxon>
        <taxon>Spiralia</taxon>
        <taxon>Gnathifera</taxon>
        <taxon>Rotifera</taxon>
        <taxon>Eurotatoria</taxon>
        <taxon>Bdelloidea</taxon>
        <taxon>Philodinida</taxon>
        <taxon>Philodinidae</taxon>
        <taxon>Rotaria</taxon>
    </lineage>
</organism>
<dbReference type="PROSITE" id="PS50181">
    <property type="entry name" value="FBOX"/>
    <property type="match status" value="1"/>
</dbReference>
<dbReference type="AlphaFoldDB" id="A0A816X277"/>
<dbReference type="Proteomes" id="UP000663856">
    <property type="component" value="Unassembled WGS sequence"/>
</dbReference>
<gene>
    <name evidence="2" type="ORF">WKI299_LOCUS28343</name>
</gene>
<evidence type="ECO:0000313" key="2">
    <source>
        <dbReference type="EMBL" id="CAF2140802.1"/>
    </source>
</evidence>
<evidence type="ECO:0000313" key="3">
    <source>
        <dbReference type="Proteomes" id="UP000663856"/>
    </source>
</evidence>
<dbReference type="EMBL" id="CAJNRF010012393">
    <property type="protein sequence ID" value="CAF2140802.1"/>
    <property type="molecule type" value="Genomic_DNA"/>
</dbReference>